<dbReference type="InterPro" id="IPR051136">
    <property type="entry name" value="Intracellular_Lectin-GPT"/>
</dbReference>
<evidence type="ECO:0000256" key="3">
    <source>
        <dbReference type="ARBA" id="ARBA00022729"/>
    </source>
</evidence>
<dbReference type="PANTHER" id="PTHR12223">
    <property type="entry name" value="VESICULAR MANNOSE-BINDING LECTIN"/>
    <property type="match status" value="1"/>
</dbReference>
<dbReference type="GO" id="GO:0030134">
    <property type="term" value="C:COPII-coated ER to Golgi transport vesicle"/>
    <property type="evidence" value="ECO:0007669"/>
    <property type="project" value="TreeGrafter"/>
</dbReference>
<name>A0A507C045_9FUNG</name>
<dbReference type="EMBL" id="QEAM01000040">
    <property type="protein sequence ID" value="TPX49086.1"/>
    <property type="molecule type" value="Genomic_DNA"/>
</dbReference>
<comment type="subcellular location">
    <subcellularLocation>
        <location evidence="1">Membrane</location>
        <topology evidence="1">Single-pass type I membrane protein</topology>
    </subcellularLocation>
</comment>
<keyword evidence="5 6" id="KW-0472">Membrane</keyword>
<evidence type="ECO:0000256" key="4">
    <source>
        <dbReference type="ARBA" id="ARBA00022989"/>
    </source>
</evidence>
<dbReference type="InterPro" id="IPR013320">
    <property type="entry name" value="ConA-like_dom_sf"/>
</dbReference>
<dbReference type="STRING" id="286115.A0A507C045"/>
<evidence type="ECO:0000313" key="11">
    <source>
        <dbReference type="Proteomes" id="UP000317494"/>
    </source>
</evidence>
<dbReference type="Gene3D" id="2.60.120.200">
    <property type="match status" value="1"/>
</dbReference>
<comment type="caution">
    <text evidence="9">The sequence shown here is derived from an EMBL/GenBank/DDBJ whole genome shotgun (WGS) entry which is preliminary data.</text>
</comment>
<proteinExistence type="predicted"/>
<feature type="signal peptide" evidence="7">
    <location>
        <begin position="1"/>
        <end position="29"/>
    </location>
</feature>
<evidence type="ECO:0000256" key="1">
    <source>
        <dbReference type="ARBA" id="ARBA00004479"/>
    </source>
</evidence>
<evidence type="ECO:0000313" key="9">
    <source>
        <dbReference type="EMBL" id="TPX32761.1"/>
    </source>
</evidence>
<keyword evidence="4 6" id="KW-1133">Transmembrane helix</keyword>
<dbReference type="Proteomes" id="UP000320475">
    <property type="component" value="Unassembled WGS sequence"/>
</dbReference>
<dbReference type="GO" id="GO:0000139">
    <property type="term" value="C:Golgi membrane"/>
    <property type="evidence" value="ECO:0007669"/>
    <property type="project" value="TreeGrafter"/>
</dbReference>
<dbReference type="GO" id="GO:0005789">
    <property type="term" value="C:endoplasmic reticulum membrane"/>
    <property type="evidence" value="ECO:0007669"/>
    <property type="project" value="TreeGrafter"/>
</dbReference>
<dbReference type="Proteomes" id="UP000317494">
    <property type="component" value="Unassembled WGS sequence"/>
</dbReference>
<gene>
    <name evidence="10" type="ORF">SeLEV6574_g01678</name>
    <name evidence="9" type="ORF">SeMB42_g07581</name>
</gene>
<dbReference type="AlphaFoldDB" id="A0A507C045"/>
<feature type="transmembrane region" description="Helical" evidence="6">
    <location>
        <begin position="311"/>
        <end position="333"/>
    </location>
</feature>
<dbReference type="GO" id="GO:0005793">
    <property type="term" value="C:endoplasmic reticulum-Golgi intermediate compartment"/>
    <property type="evidence" value="ECO:0007669"/>
    <property type="project" value="TreeGrafter"/>
</dbReference>
<protein>
    <recommendedName>
        <fullName evidence="8">L-type lectin-like domain-containing protein</fullName>
    </recommendedName>
</protein>
<evidence type="ECO:0000256" key="2">
    <source>
        <dbReference type="ARBA" id="ARBA00022692"/>
    </source>
</evidence>
<feature type="domain" description="L-type lectin-like" evidence="8">
    <location>
        <begin position="51"/>
        <end position="274"/>
    </location>
</feature>
<dbReference type="InterPro" id="IPR005052">
    <property type="entry name" value="Lectin_leg"/>
</dbReference>
<dbReference type="OrthoDB" id="270293at2759"/>
<dbReference type="GO" id="GO:0005537">
    <property type="term" value="F:D-mannose binding"/>
    <property type="evidence" value="ECO:0007669"/>
    <property type="project" value="TreeGrafter"/>
</dbReference>
<evidence type="ECO:0000313" key="10">
    <source>
        <dbReference type="EMBL" id="TPX49086.1"/>
    </source>
</evidence>
<keyword evidence="3 7" id="KW-0732">Signal</keyword>
<dbReference type="SUPFAM" id="SSF49899">
    <property type="entry name" value="Concanavalin A-like lectins/glucanases"/>
    <property type="match status" value="1"/>
</dbReference>
<dbReference type="PANTHER" id="PTHR12223:SF45">
    <property type="entry name" value="RE50040P"/>
    <property type="match status" value="1"/>
</dbReference>
<keyword evidence="11" id="KW-1185">Reference proteome</keyword>
<organism evidence="9 11">
    <name type="scientific">Synchytrium endobioticum</name>
    <dbReference type="NCBI Taxonomy" id="286115"/>
    <lineage>
        <taxon>Eukaryota</taxon>
        <taxon>Fungi</taxon>
        <taxon>Fungi incertae sedis</taxon>
        <taxon>Chytridiomycota</taxon>
        <taxon>Chytridiomycota incertae sedis</taxon>
        <taxon>Chytridiomycetes</taxon>
        <taxon>Synchytriales</taxon>
        <taxon>Synchytriaceae</taxon>
        <taxon>Synchytrium</taxon>
    </lineage>
</organism>
<keyword evidence="2 6" id="KW-0812">Transmembrane</keyword>
<dbReference type="VEuPathDB" id="FungiDB:SeMB42_g07581"/>
<dbReference type="EMBL" id="QEAN01000561">
    <property type="protein sequence ID" value="TPX32761.1"/>
    <property type="molecule type" value="Genomic_DNA"/>
</dbReference>
<accession>A0A507C045</accession>
<dbReference type="GO" id="GO:0006888">
    <property type="term" value="P:endoplasmic reticulum to Golgi vesicle-mediated transport"/>
    <property type="evidence" value="ECO:0007669"/>
    <property type="project" value="TreeGrafter"/>
</dbReference>
<evidence type="ECO:0000256" key="6">
    <source>
        <dbReference type="SAM" id="Phobius"/>
    </source>
</evidence>
<dbReference type="Pfam" id="PF03388">
    <property type="entry name" value="Lectin_leg-like"/>
    <property type="match status" value="1"/>
</dbReference>
<sequence>MRPDISTRTPCTVALLATVVALHFTPILGEQLTGQVDLGTKEKPSLLQETIVPLHSFSLHPPYVEENLSNRWWNFGGDAYIDVLSYVRLAPDRQSKQGWLFSRVPFTSASWEIEFEFRIHGHSSSLYGDGFAFWYSTDRESPGPVFGYKDKWTGLGLFFDTYANGRHSHSFPYVYGILNNGTTTYQHDDDGFDQQMGGCSADFRNKDHPTRAKVRYSRHEYLQVQLNVQGLNVWETCFVANNITLPTTAYMGFSAWTGDVSDNHDILRVASSSIINPGSRGAGGFNPSSPNLVHKVFAPVSGSFLMHLYNALFYIVVFLLVLAIAAEFLPAASWQDKSIMQSARVLSLQLCEYLLCTLNALYITR</sequence>
<evidence type="ECO:0000256" key="7">
    <source>
        <dbReference type="SAM" id="SignalP"/>
    </source>
</evidence>
<evidence type="ECO:0000256" key="5">
    <source>
        <dbReference type="ARBA" id="ARBA00023136"/>
    </source>
</evidence>
<reference evidence="11 12" key="1">
    <citation type="journal article" date="2019" name="Sci. Rep.">
        <title>Comparative genomics of chytrid fungi reveal insights into the obligate biotrophic and pathogenic lifestyle of Synchytrium endobioticum.</title>
        <authorList>
            <person name="van de Vossenberg B.T.L.H."/>
            <person name="Warris S."/>
            <person name="Nguyen H.D.T."/>
            <person name="van Gent-Pelzer M.P.E."/>
            <person name="Joly D.L."/>
            <person name="van de Geest H.C."/>
            <person name="Bonants P.J.M."/>
            <person name="Smith D.S."/>
            <person name="Levesque C.A."/>
            <person name="van der Lee T.A.J."/>
        </authorList>
    </citation>
    <scope>NUCLEOTIDE SEQUENCE [LARGE SCALE GENOMIC DNA]</scope>
    <source>
        <strain evidence="10 12">LEV6574</strain>
        <strain evidence="9 11">MB42</strain>
    </source>
</reference>
<dbReference type="PROSITE" id="PS51328">
    <property type="entry name" value="L_LECTIN_LIKE"/>
    <property type="match status" value="1"/>
</dbReference>
<evidence type="ECO:0000259" key="8">
    <source>
        <dbReference type="PROSITE" id="PS51328"/>
    </source>
</evidence>
<evidence type="ECO:0000313" key="12">
    <source>
        <dbReference type="Proteomes" id="UP000320475"/>
    </source>
</evidence>
<feature type="chain" id="PRO_5033843861" description="L-type lectin-like domain-containing protein" evidence="7">
    <location>
        <begin position="30"/>
        <end position="365"/>
    </location>
</feature>